<dbReference type="RefSeq" id="WP_039683803.1">
    <property type="nucleotide sequence ID" value="NZ_CP010028.1"/>
</dbReference>
<feature type="transmembrane region" description="Helical" evidence="1">
    <location>
        <begin position="158"/>
        <end position="177"/>
    </location>
</feature>
<dbReference type="Proteomes" id="UP000030634">
    <property type="component" value="Chromosome"/>
</dbReference>
<sequence length="222" mass="23763">MDTLRKPFFLAATLCLLLVVLVEVGQSFQGDAGQARPGFGIPYMALIDGVLLYNIALMGLALIIPERVQGRVQGLVTLILSTALLLGTLVLGLVAFATLSLMLAMVLSFFGWPVYLVAFGGFDRHGAAITLALLMTFKLAFAVLLVMAHQRFLQNRSLVMLILTSFICGLMLVWLHALVPGVLVSVTDAIGAIVIAVLAFIWGLLLLIGGAVSTVKSIRLRV</sequence>
<dbReference type="KEGG" id="dsw:QR90_08410"/>
<feature type="transmembrane region" description="Helical" evidence="1">
    <location>
        <begin position="127"/>
        <end position="146"/>
    </location>
</feature>
<dbReference type="AlphaFoldDB" id="A0A0A7KG18"/>
<evidence type="ECO:0000313" key="2">
    <source>
        <dbReference type="EMBL" id="AIZ45122.1"/>
    </source>
</evidence>
<evidence type="ECO:0000313" key="3">
    <source>
        <dbReference type="Proteomes" id="UP000030634"/>
    </source>
</evidence>
<organism evidence="2 3">
    <name type="scientific">Deinococcus radiopugnans</name>
    <dbReference type="NCBI Taxonomy" id="57497"/>
    <lineage>
        <taxon>Bacteria</taxon>
        <taxon>Thermotogati</taxon>
        <taxon>Deinococcota</taxon>
        <taxon>Deinococci</taxon>
        <taxon>Deinococcales</taxon>
        <taxon>Deinococcaceae</taxon>
        <taxon>Deinococcus</taxon>
    </lineage>
</organism>
<dbReference type="EMBL" id="CP010028">
    <property type="protein sequence ID" value="AIZ45122.1"/>
    <property type="molecule type" value="Genomic_DNA"/>
</dbReference>
<reference evidence="3" key="1">
    <citation type="submission" date="2014-11" db="EMBL/GenBank/DDBJ databases">
        <title>Hymenobacter sp. DG25B genome submission.</title>
        <authorList>
            <person name="Jung H.-Y."/>
            <person name="Kim M.K."/>
            <person name="Srinivasan S."/>
            <person name="Lim S."/>
        </authorList>
    </citation>
    <scope>NUCLEOTIDE SEQUENCE [LARGE SCALE GENOMIC DNA]</scope>
    <source>
        <strain evidence="3">DY59</strain>
    </source>
</reference>
<gene>
    <name evidence="2" type="ORF">QR90_08410</name>
</gene>
<keyword evidence="1" id="KW-0812">Transmembrane</keyword>
<name>A0A0A7KG18_9DEIO</name>
<keyword evidence="1" id="KW-1133">Transmembrane helix</keyword>
<evidence type="ECO:0000256" key="1">
    <source>
        <dbReference type="SAM" id="Phobius"/>
    </source>
</evidence>
<accession>A0A0A7KG18</accession>
<dbReference type="HOGENOM" id="CLU_1218826_0_0_0"/>
<feature type="transmembrane region" description="Helical" evidence="1">
    <location>
        <begin position="41"/>
        <end position="63"/>
    </location>
</feature>
<feature type="transmembrane region" description="Helical" evidence="1">
    <location>
        <begin position="75"/>
        <end position="107"/>
    </location>
</feature>
<proteinExistence type="predicted"/>
<protein>
    <submittedName>
        <fullName evidence="2">Uncharacterized protein</fullName>
    </submittedName>
</protein>
<keyword evidence="1" id="KW-0472">Membrane</keyword>
<feature type="transmembrane region" description="Helical" evidence="1">
    <location>
        <begin position="189"/>
        <end position="212"/>
    </location>
</feature>